<dbReference type="GO" id="GO:0005737">
    <property type="term" value="C:cytoplasm"/>
    <property type="evidence" value="ECO:0007669"/>
    <property type="project" value="InterPro"/>
</dbReference>
<evidence type="ECO:0000256" key="1">
    <source>
        <dbReference type="ARBA" id="ARBA00022801"/>
    </source>
</evidence>
<accession>Q12P07</accession>
<dbReference type="InterPro" id="IPR004449">
    <property type="entry name" value="SixA"/>
</dbReference>
<dbReference type="InterPro" id="IPR051021">
    <property type="entry name" value="Mito_Ser/Thr_phosphatase"/>
</dbReference>
<dbReference type="AlphaFoldDB" id="Q12P07"/>
<dbReference type="HOGENOM" id="CLU_084603_1_1_6"/>
<keyword evidence="1" id="KW-0378">Hydrolase</keyword>
<dbReference type="EMBL" id="CP000302">
    <property type="protein sequence ID" value="ABE54819.1"/>
    <property type="molecule type" value="Genomic_DNA"/>
</dbReference>
<reference evidence="2 3" key="1">
    <citation type="submission" date="2006-03" db="EMBL/GenBank/DDBJ databases">
        <title>Complete sequence of Shewanella denitrificans OS217.</title>
        <authorList>
            <consortium name="US DOE Joint Genome Institute"/>
            <person name="Copeland A."/>
            <person name="Lucas S."/>
            <person name="Lapidus A."/>
            <person name="Barry K."/>
            <person name="Detter J.C."/>
            <person name="Glavina del Rio T."/>
            <person name="Hammon N."/>
            <person name="Israni S."/>
            <person name="Dalin E."/>
            <person name="Tice H."/>
            <person name="Pitluck S."/>
            <person name="Brettin T."/>
            <person name="Bruce D."/>
            <person name="Han C."/>
            <person name="Tapia R."/>
            <person name="Gilna P."/>
            <person name="Kiss H."/>
            <person name="Schmutz J."/>
            <person name="Larimer F."/>
            <person name="Land M."/>
            <person name="Hauser L."/>
            <person name="Kyrpides N."/>
            <person name="Lykidis A."/>
            <person name="Richardson P."/>
        </authorList>
    </citation>
    <scope>NUCLEOTIDE SEQUENCE [LARGE SCALE GENOMIC DNA]</scope>
    <source>
        <strain evidence="3">OS217 / ATCC BAA-1090 / DSM 15013</strain>
    </source>
</reference>
<organism evidence="2 3">
    <name type="scientific">Shewanella denitrificans (strain OS217 / ATCC BAA-1090 / DSM 15013)</name>
    <dbReference type="NCBI Taxonomy" id="318161"/>
    <lineage>
        <taxon>Bacteria</taxon>
        <taxon>Pseudomonadati</taxon>
        <taxon>Pseudomonadota</taxon>
        <taxon>Gammaproteobacteria</taxon>
        <taxon>Alteromonadales</taxon>
        <taxon>Shewanellaceae</taxon>
        <taxon>Shewanella</taxon>
    </lineage>
</organism>
<dbReference type="InterPro" id="IPR029033">
    <property type="entry name" value="His_PPase_superfam"/>
</dbReference>
<dbReference type="GO" id="GO:0101006">
    <property type="term" value="F:protein histidine phosphatase activity"/>
    <property type="evidence" value="ECO:0007669"/>
    <property type="project" value="InterPro"/>
</dbReference>
<evidence type="ECO:0000313" key="3">
    <source>
        <dbReference type="Proteomes" id="UP000001982"/>
    </source>
</evidence>
<dbReference type="KEGG" id="sdn:Sden_1534"/>
<keyword evidence="3" id="KW-1185">Reference proteome</keyword>
<dbReference type="PANTHER" id="PTHR20935">
    <property type="entry name" value="PHOSPHOGLYCERATE MUTASE-RELATED"/>
    <property type="match status" value="1"/>
</dbReference>
<dbReference type="SUPFAM" id="SSF53254">
    <property type="entry name" value="Phosphoglycerate mutase-like"/>
    <property type="match status" value="1"/>
</dbReference>
<dbReference type="Gene3D" id="3.40.50.1240">
    <property type="entry name" value="Phosphoglycerate mutase-like"/>
    <property type="match status" value="1"/>
</dbReference>
<dbReference type="CDD" id="cd07067">
    <property type="entry name" value="HP_PGM_like"/>
    <property type="match status" value="1"/>
</dbReference>
<protein>
    <submittedName>
        <fullName evidence="2">Phosphohistidine phosphatase, SixA</fullName>
    </submittedName>
</protein>
<gene>
    <name evidence="2" type="ordered locus">Sden_1534</name>
</gene>
<dbReference type="STRING" id="318161.Sden_1534"/>
<dbReference type="Pfam" id="PF00300">
    <property type="entry name" value="His_Phos_1"/>
    <property type="match status" value="1"/>
</dbReference>
<dbReference type="InterPro" id="IPR013078">
    <property type="entry name" value="His_Pase_superF_clade-1"/>
</dbReference>
<sequence length="166" mass="18680">MITIMSAENPMQLFLMRHGEASFDAPSDKERMLTDTGRYTSRMMAKWLTKMTTRVDLVIVSPYVRAQQTWQEVSKHLAEPRHIVTLDDITPNADPKFAVDAILAYAEQYKADTVLVIAHMPILGYMVSEFVYGIEPPLFATSGIAHIDKHLELASLVAMQNPTQLA</sequence>
<name>Q12P07_SHEDO</name>
<dbReference type="eggNOG" id="COG2062">
    <property type="taxonomic scope" value="Bacteria"/>
</dbReference>
<dbReference type="Proteomes" id="UP000001982">
    <property type="component" value="Chromosome"/>
</dbReference>
<dbReference type="SMART" id="SM00855">
    <property type="entry name" value="PGAM"/>
    <property type="match status" value="1"/>
</dbReference>
<proteinExistence type="predicted"/>
<evidence type="ECO:0000313" key="2">
    <source>
        <dbReference type="EMBL" id="ABE54819.1"/>
    </source>
</evidence>
<dbReference type="NCBIfam" id="TIGR00249">
    <property type="entry name" value="sixA"/>
    <property type="match status" value="1"/>
</dbReference>